<protein>
    <submittedName>
        <fullName evidence="1">Bacteriophage lambda head decoration protein D</fullName>
    </submittedName>
</protein>
<dbReference type="InterPro" id="IPR036630">
    <property type="entry name" value="Head_decoration_D_sf"/>
</dbReference>
<dbReference type="Pfam" id="PF02924">
    <property type="entry name" value="HDPD"/>
    <property type="match status" value="1"/>
</dbReference>
<accession>A0A447QEV1</accession>
<dbReference type="AlphaFoldDB" id="A0A447QEV1"/>
<organism evidence="1 2">
    <name type="scientific">Serratia rubidaea</name>
    <name type="common">Serratia marinorubra</name>
    <dbReference type="NCBI Taxonomy" id="61652"/>
    <lineage>
        <taxon>Bacteria</taxon>
        <taxon>Pseudomonadati</taxon>
        <taxon>Pseudomonadota</taxon>
        <taxon>Gammaproteobacteria</taxon>
        <taxon>Enterobacterales</taxon>
        <taxon>Yersiniaceae</taxon>
        <taxon>Serratia</taxon>
    </lineage>
</organism>
<proteinExistence type="predicted"/>
<dbReference type="EMBL" id="LR134155">
    <property type="protein sequence ID" value="VEA68466.1"/>
    <property type="molecule type" value="Genomic_DNA"/>
</dbReference>
<dbReference type="InterPro" id="IPR004195">
    <property type="entry name" value="Head_decoration_D"/>
</dbReference>
<dbReference type="Gene3D" id="2.40.300.10">
    <property type="entry name" value="Head decoration protein D"/>
    <property type="match status" value="1"/>
</dbReference>
<evidence type="ECO:0000313" key="1">
    <source>
        <dbReference type="EMBL" id="VEA68466.1"/>
    </source>
</evidence>
<dbReference type="SUPFAM" id="SSF51274">
    <property type="entry name" value="Head decoration protein D (gpD, major capsid protein D)"/>
    <property type="match status" value="1"/>
</dbReference>
<dbReference type="Proteomes" id="UP000271603">
    <property type="component" value="Chromosome"/>
</dbReference>
<gene>
    <name evidence="1" type="ORF">NCTC9419_00450</name>
</gene>
<name>A0A447QEV1_SERRU</name>
<evidence type="ECO:0000313" key="2">
    <source>
        <dbReference type="Proteomes" id="UP000271603"/>
    </source>
</evidence>
<reference evidence="1 2" key="1">
    <citation type="submission" date="2018-12" db="EMBL/GenBank/DDBJ databases">
        <authorList>
            <consortium name="Pathogen Informatics"/>
        </authorList>
    </citation>
    <scope>NUCLEOTIDE SEQUENCE [LARGE SCALE GENOMIC DNA]</scope>
    <source>
        <strain evidence="1 2">NCTC9419</strain>
    </source>
</reference>
<sequence>MINKEVFTHMQPQGGSDPAHTAVGVGGIDTATPAFTPLMIDATSKKLVVWDGTNAGQAVGVLALDITANQPRITYYKSGTFRVEDVKWPESVKTDEMKFNAFAGTSVSVI</sequence>